<feature type="coiled-coil region" evidence="1">
    <location>
        <begin position="33"/>
        <end position="78"/>
    </location>
</feature>
<name>A0A1R2C555_9CILI</name>
<evidence type="ECO:0000256" key="1">
    <source>
        <dbReference type="SAM" id="Coils"/>
    </source>
</evidence>
<dbReference type="AlphaFoldDB" id="A0A1R2C555"/>
<sequence>MNERDEVSNENTPNIDFLMETLRKNQQLIQTSQQNWARERQELESQCQSIEKSSKRQIEMLKEENKILKEEVNKTHQGKESDSSIRNRLLKEIERIEQKSLDNESTLNHENDLLRKEIKMLNKKIDDKEKELKEEKAKIQNFLDLARKDSRKRETDYQQNYEDIITKFDRINKDLNSKNAEIESLKFEYEDRIRLLTQQKTDGENEWIQEHQKKFDESFKFDEVLQGKQKLIDAELCSIKEDMKKQETFYREKLQQTNDEKAQLQKKIEQLKAIADEKDEIQRKEIERLRKSNLKLAESGKNRENTLESQLLALRSEIFQLNSRIEERESVFSQLTQQKTEDIKKYQELLKRQESLIEGKDAISIAGTLRNELKINLELLKEKEEQIKSIRELYISCKQGERRSITKTIASTQSLLSDINKQQTMLMNEQMTYAQTLITLEEHATKKEKDQLEEITALTQELQNLRKELADLRNQKLEEQIFMSKEKILNLEQELDHAKKNLMNYMMSVQALEEIFETKKKYGIDSFDLNDVNNKLKLEIERLNAENHSLIENRKKLEEFYTQETQKLHILLEQKNLEVQQVQSRVDRLKNIKAGKELKEIKTWETRQAALQKTIKSLEGQIKILTSQAATRKQLLNYEETLEAEELKLLRKEINSKEEWVELMKESWKNEKEELEKQSERLRNSVFILNAAQEKRIQVLDEEFTLVSNERSRLLEFIVKMQKMIEKSINSKMIIEKNADMLKKIIDDSYAETIHVLRVQNEEIKDEMDKEVKLIKDEMIVHKGSLENEIRNLKTMNDGLNKHVIAQEEQLQRLSNMIKQLKENHGKELDQYRSEIKILKSVCSQKNTNINEEKQILGKELTRLCSLVNKKDEENRKVFIDKLRIVEEVIMLKKASQAENSINEDFLNKNSDLDLNIIKDEIKTMKSMEEEREKLVKQEKEAINAVMGKIKNSIKTIQQASENEVQGLSQELALLNHKCQILQADKEVIQKQRDEAVIKMTKAKSIDKSAKGDLIKLVDFMKTQETHRNKIFSNEKQVTRK</sequence>
<reference evidence="2 3" key="1">
    <citation type="submission" date="2016-11" db="EMBL/GenBank/DDBJ databases">
        <title>The macronuclear genome of Stentor coeruleus: a giant cell with tiny introns.</title>
        <authorList>
            <person name="Slabodnick M."/>
            <person name="Ruby J.G."/>
            <person name="Reiff S.B."/>
            <person name="Swart E.C."/>
            <person name="Gosai S."/>
            <person name="Prabakaran S."/>
            <person name="Witkowska E."/>
            <person name="Larue G.E."/>
            <person name="Fisher S."/>
            <person name="Freeman R.M."/>
            <person name="Gunawardena J."/>
            <person name="Chu W."/>
            <person name="Stover N.A."/>
            <person name="Gregory B.D."/>
            <person name="Nowacki M."/>
            <person name="Derisi J."/>
            <person name="Roy S.W."/>
            <person name="Marshall W.F."/>
            <person name="Sood P."/>
        </authorList>
    </citation>
    <scope>NUCLEOTIDE SEQUENCE [LARGE SCALE GENOMIC DNA]</scope>
    <source>
        <strain evidence="2">WM001</strain>
    </source>
</reference>
<dbReference type="Proteomes" id="UP000187209">
    <property type="component" value="Unassembled WGS sequence"/>
</dbReference>
<feature type="coiled-coil region" evidence="1">
    <location>
        <begin position="918"/>
        <end position="985"/>
    </location>
</feature>
<organism evidence="2 3">
    <name type="scientific">Stentor coeruleus</name>
    <dbReference type="NCBI Taxonomy" id="5963"/>
    <lineage>
        <taxon>Eukaryota</taxon>
        <taxon>Sar</taxon>
        <taxon>Alveolata</taxon>
        <taxon>Ciliophora</taxon>
        <taxon>Postciliodesmatophora</taxon>
        <taxon>Heterotrichea</taxon>
        <taxon>Heterotrichida</taxon>
        <taxon>Stentoridae</taxon>
        <taxon>Stentor</taxon>
    </lineage>
</organism>
<accession>A0A1R2C555</accession>
<comment type="caution">
    <text evidence="2">The sequence shown here is derived from an EMBL/GenBank/DDBJ whole genome shotgun (WGS) entry which is preliminary data.</text>
</comment>
<dbReference type="EMBL" id="MPUH01000278">
    <property type="protein sequence ID" value="OMJ84158.1"/>
    <property type="molecule type" value="Genomic_DNA"/>
</dbReference>
<evidence type="ECO:0000313" key="3">
    <source>
        <dbReference type="Proteomes" id="UP000187209"/>
    </source>
</evidence>
<keyword evidence="1" id="KW-0175">Coiled coil</keyword>
<keyword evidence="3" id="KW-1185">Reference proteome</keyword>
<evidence type="ECO:0000313" key="2">
    <source>
        <dbReference type="EMBL" id="OMJ84158.1"/>
    </source>
</evidence>
<proteinExistence type="predicted"/>
<feature type="coiled-coil region" evidence="1">
    <location>
        <begin position="104"/>
        <end position="192"/>
    </location>
</feature>
<feature type="coiled-coil region" evidence="1">
    <location>
        <begin position="240"/>
        <end position="284"/>
    </location>
</feature>
<feature type="coiled-coil region" evidence="1">
    <location>
        <begin position="783"/>
        <end position="842"/>
    </location>
</feature>
<protein>
    <submittedName>
        <fullName evidence="2">Uncharacterized protein</fullName>
    </submittedName>
</protein>
<feature type="coiled-coil region" evidence="1">
    <location>
        <begin position="448"/>
        <end position="692"/>
    </location>
</feature>
<gene>
    <name evidence="2" type="ORF">SteCoe_14784</name>
</gene>
<dbReference type="OrthoDB" id="323201at2759"/>